<comment type="caution">
    <text evidence="1">The sequence shown here is derived from an EMBL/GenBank/DDBJ whole genome shotgun (WGS) entry which is preliminary data.</text>
</comment>
<protein>
    <submittedName>
        <fullName evidence="1">Uncharacterized protein</fullName>
    </submittedName>
</protein>
<sequence>MKTSTILSTASMPISNETVNIIDLLRVIGMQEVTNNVFTLPKKKKK</sequence>
<proteinExistence type="predicted"/>
<reference evidence="1" key="1">
    <citation type="submission" date="2021-12" db="EMBL/GenBank/DDBJ databases">
        <authorList>
            <person name="Rodrigo-Torres L."/>
            <person name="Arahal R. D."/>
            <person name="Lucena T."/>
        </authorList>
    </citation>
    <scope>NUCLEOTIDE SEQUENCE</scope>
    <source>
        <strain evidence="1">CECT 8858</strain>
    </source>
</reference>
<organism evidence="1 2">
    <name type="scientific">Emticicia aquatica</name>
    <dbReference type="NCBI Taxonomy" id="1681835"/>
    <lineage>
        <taxon>Bacteria</taxon>
        <taxon>Pseudomonadati</taxon>
        <taxon>Bacteroidota</taxon>
        <taxon>Cytophagia</taxon>
        <taxon>Cytophagales</taxon>
        <taxon>Leadbetterellaceae</taxon>
        <taxon>Emticicia</taxon>
    </lineage>
</organism>
<evidence type="ECO:0000313" key="2">
    <source>
        <dbReference type="Proteomes" id="UP000837932"/>
    </source>
</evidence>
<dbReference type="Proteomes" id="UP000837932">
    <property type="component" value="Unassembled WGS sequence"/>
</dbReference>
<dbReference type="RefSeq" id="WP_238804658.1">
    <property type="nucleotide sequence ID" value="NZ_CAKLPY010000001.1"/>
</dbReference>
<name>A0ABN8EPU9_9BACT</name>
<accession>A0ABN8EPU9</accession>
<keyword evidence="2" id="KW-1185">Reference proteome</keyword>
<gene>
    <name evidence="1" type="ORF">EMA8858_00792</name>
</gene>
<evidence type="ECO:0000313" key="1">
    <source>
        <dbReference type="EMBL" id="CAH0994680.1"/>
    </source>
</evidence>
<dbReference type="EMBL" id="CAKLPY010000001">
    <property type="protein sequence ID" value="CAH0994680.1"/>
    <property type="molecule type" value="Genomic_DNA"/>
</dbReference>